<evidence type="ECO:0000313" key="4">
    <source>
        <dbReference type="Proteomes" id="UP000034246"/>
    </source>
</evidence>
<dbReference type="AlphaFoldDB" id="A0A0G0N3A7"/>
<keyword evidence="1" id="KW-1133">Transmembrane helix</keyword>
<dbReference type="STRING" id="1618550.UT39_C0016G0014"/>
<sequence>MLEKTKRLLTLILQFWVPFLLWAAVIYSFSSSDAIKTSAVHWQDFIVKKTAHITEYFIFALLLYRALVNSRIAPKNALICVLVTALLYGTSDEFHQTFTPTREPTIRDVLIDFCGSLIFVVVMRYLVTKSKKLTDLAKVIQLIR</sequence>
<evidence type="ECO:0000313" key="3">
    <source>
        <dbReference type="EMBL" id="KKR10709.1"/>
    </source>
</evidence>
<protein>
    <submittedName>
        <fullName evidence="3">Acetobutylicum phosphotransbutyrylase</fullName>
    </submittedName>
</protein>
<feature type="transmembrane region" description="Helical" evidence="1">
    <location>
        <begin position="50"/>
        <end position="67"/>
    </location>
</feature>
<dbReference type="NCBIfam" id="NF037970">
    <property type="entry name" value="vanZ_1"/>
    <property type="match status" value="1"/>
</dbReference>
<accession>A0A0G0N3A7</accession>
<organism evidence="3 4">
    <name type="scientific">Candidatus Woesebacteria bacterium GW2011_GWA1_39_21</name>
    <dbReference type="NCBI Taxonomy" id="1618550"/>
    <lineage>
        <taxon>Bacteria</taxon>
        <taxon>Candidatus Woeseibacteriota</taxon>
    </lineage>
</organism>
<evidence type="ECO:0000256" key="1">
    <source>
        <dbReference type="SAM" id="Phobius"/>
    </source>
</evidence>
<dbReference type="Pfam" id="PF04892">
    <property type="entry name" value="VanZ"/>
    <property type="match status" value="1"/>
</dbReference>
<dbReference type="EMBL" id="LBWP01000016">
    <property type="protein sequence ID" value="KKR10709.1"/>
    <property type="molecule type" value="Genomic_DNA"/>
</dbReference>
<feature type="transmembrane region" description="Helical" evidence="1">
    <location>
        <begin position="72"/>
        <end position="89"/>
    </location>
</feature>
<feature type="transmembrane region" description="Helical" evidence="1">
    <location>
        <begin position="109"/>
        <end position="127"/>
    </location>
</feature>
<dbReference type="PANTHER" id="PTHR28008">
    <property type="entry name" value="DOMAIN PROTEIN, PUTATIVE (AFU_ORTHOLOGUE AFUA_3G10980)-RELATED"/>
    <property type="match status" value="1"/>
</dbReference>
<keyword evidence="1" id="KW-0812">Transmembrane</keyword>
<comment type="caution">
    <text evidence="3">The sequence shown here is derived from an EMBL/GenBank/DDBJ whole genome shotgun (WGS) entry which is preliminary data.</text>
</comment>
<evidence type="ECO:0000259" key="2">
    <source>
        <dbReference type="Pfam" id="PF04892"/>
    </source>
</evidence>
<gene>
    <name evidence="3" type="ORF">UT39_C0016G0014</name>
</gene>
<feature type="domain" description="VanZ-like" evidence="2">
    <location>
        <begin position="16"/>
        <end position="124"/>
    </location>
</feature>
<dbReference type="Proteomes" id="UP000034246">
    <property type="component" value="Unassembled WGS sequence"/>
</dbReference>
<reference evidence="3 4" key="1">
    <citation type="journal article" date="2015" name="Nature">
        <title>rRNA introns, odd ribosomes, and small enigmatic genomes across a large radiation of phyla.</title>
        <authorList>
            <person name="Brown C.T."/>
            <person name="Hug L.A."/>
            <person name="Thomas B.C."/>
            <person name="Sharon I."/>
            <person name="Castelle C.J."/>
            <person name="Singh A."/>
            <person name="Wilkins M.J."/>
            <person name="Williams K.H."/>
            <person name="Banfield J.F."/>
        </authorList>
    </citation>
    <scope>NUCLEOTIDE SEQUENCE [LARGE SCALE GENOMIC DNA]</scope>
</reference>
<proteinExistence type="predicted"/>
<name>A0A0G0N3A7_9BACT</name>
<dbReference type="InterPro" id="IPR006976">
    <property type="entry name" value="VanZ-like"/>
</dbReference>
<keyword evidence="1" id="KW-0472">Membrane</keyword>
<dbReference type="PANTHER" id="PTHR28008:SF1">
    <property type="entry name" value="DOMAIN PROTEIN, PUTATIVE (AFU_ORTHOLOGUE AFUA_3G10980)-RELATED"/>
    <property type="match status" value="1"/>
</dbReference>